<accession>A0ABQ8J1V4</accession>
<protein>
    <submittedName>
        <fullName evidence="1">Uncharacterized protein</fullName>
    </submittedName>
</protein>
<name>A0ABQ8J1V4_DERPT</name>
<dbReference type="Proteomes" id="UP000887458">
    <property type="component" value="Unassembled WGS sequence"/>
</dbReference>
<proteinExistence type="predicted"/>
<dbReference type="EMBL" id="NJHN03000090">
    <property type="protein sequence ID" value="KAH9416528.1"/>
    <property type="molecule type" value="Genomic_DNA"/>
</dbReference>
<keyword evidence="2" id="KW-1185">Reference proteome</keyword>
<reference evidence="1 2" key="1">
    <citation type="journal article" date="2018" name="J. Allergy Clin. Immunol.">
        <title>High-quality assembly of Dermatophagoides pteronyssinus genome and transcriptome reveals a wide range of novel allergens.</title>
        <authorList>
            <person name="Liu X.Y."/>
            <person name="Yang K.Y."/>
            <person name="Wang M.Q."/>
            <person name="Kwok J.S."/>
            <person name="Zeng X."/>
            <person name="Yang Z."/>
            <person name="Xiao X.J."/>
            <person name="Lau C.P."/>
            <person name="Li Y."/>
            <person name="Huang Z.M."/>
            <person name="Ba J.G."/>
            <person name="Yim A.K."/>
            <person name="Ouyang C.Y."/>
            <person name="Ngai S.M."/>
            <person name="Chan T.F."/>
            <person name="Leung E.L."/>
            <person name="Liu L."/>
            <person name="Liu Z.G."/>
            <person name="Tsui S.K."/>
        </authorList>
    </citation>
    <scope>NUCLEOTIDE SEQUENCE [LARGE SCALE GENOMIC DNA]</scope>
    <source>
        <strain evidence="1">Derp</strain>
    </source>
</reference>
<evidence type="ECO:0000313" key="2">
    <source>
        <dbReference type="Proteomes" id="UP000887458"/>
    </source>
</evidence>
<gene>
    <name evidence="1" type="ORF">DERP_009891</name>
</gene>
<comment type="caution">
    <text evidence="1">The sequence shown here is derived from an EMBL/GenBank/DDBJ whole genome shotgun (WGS) entry which is preliminary data.</text>
</comment>
<reference evidence="1 2" key="2">
    <citation type="journal article" date="2022" name="Mol. Biol. Evol.">
        <title>Comparative Genomics Reveals Insights into the Divergent Evolution of Astigmatic Mites and Household Pest Adaptations.</title>
        <authorList>
            <person name="Xiong Q."/>
            <person name="Wan A.T."/>
            <person name="Liu X."/>
            <person name="Fung C.S."/>
            <person name="Xiao X."/>
            <person name="Malainual N."/>
            <person name="Hou J."/>
            <person name="Wang L."/>
            <person name="Wang M."/>
            <person name="Yang K.Y."/>
            <person name="Cui Y."/>
            <person name="Leung E.L."/>
            <person name="Nong W."/>
            <person name="Shin S.K."/>
            <person name="Au S.W."/>
            <person name="Jeong K.Y."/>
            <person name="Chew F.T."/>
            <person name="Hui J.H."/>
            <person name="Leung T.F."/>
            <person name="Tungtrongchitr A."/>
            <person name="Zhong N."/>
            <person name="Liu Z."/>
            <person name="Tsui S.K."/>
        </authorList>
    </citation>
    <scope>NUCLEOTIDE SEQUENCE [LARGE SCALE GENOMIC DNA]</scope>
    <source>
        <strain evidence="1">Derp</strain>
    </source>
</reference>
<evidence type="ECO:0000313" key="1">
    <source>
        <dbReference type="EMBL" id="KAH9416528.1"/>
    </source>
</evidence>
<organism evidence="1 2">
    <name type="scientific">Dermatophagoides pteronyssinus</name>
    <name type="common">European house dust mite</name>
    <dbReference type="NCBI Taxonomy" id="6956"/>
    <lineage>
        <taxon>Eukaryota</taxon>
        <taxon>Metazoa</taxon>
        <taxon>Ecdysozoa</taxon>
        <taxon>Arthropoda</taxon>
        <taxon>Chelicerata</taxon>
        <taxon>Arachnida</taxon>
        <taxon>Acari</taxon>
        <taxon>Acariformes</taxon>
        <taxon>Sarcoptiformes</taxon>
        <taxon>Astigmata</taxon>
        <taxon>Psoroptidia</taxon>
        <taxon>Analgoidea</taxon>
        <taxon>Pyroglyphidae</taxon>
        <taxon>Dermatophagoidinae</taxon>
        <taxon>Dermatophagoides</taxon>
    </lineage>
</organism>
<sequence length="304" mass="34189">MHQHEYDYQVMVLYRNNPILLDNHKYSYKTLVEDPVFHITFVDMDCIEMPMVPAKNSLVKNITSCPRFFNGCAKPTQALTWPTPSTARKNIFRRNSNVSFASRQNASTRILLSDIGGRSDVSYNIRGQQLHRNAHGLKLFIFSIDGLPDNVPSSRNLFQTDDIALHGCSSDFSLPFFAIICFTLAIFNTISLKPYFSYVPAKNSFVKNITSCPRFFNGCAKPTQALIWPTPSTAVKNIFKLIIDSIFSHAFSFEFARAIRSPAFRQRCTNNGITIIGLPNENVSVTVLLPPCVITISTNGMTLV</sequence>